<organism evidence="1 2">
    <name type="scientific">Citrobacter braakii</name>
    <dbReference type="NCBI Taxonomy" id="57706"/>
    <lineage>
        <taxon>Bacteria</taxon>
        <taxon>Pseudomonadati</taxon>
        <taxon>Pseudomonadota</taxon>
        <taxon>Gammaproteobacteria</taxon>
        <taxon>Enterobacterales</taxon>
        <taxon>Enterobacteriaceae</taxon>
        <taxon>Citrobacter</taxon>
        <taxon>Citrobacter freundii complex</taxon>
    </lineage>
</organism>
<reference evidence="1 2" key="1">
    <citation type="submission" date="2017-03" db="EMBL/GenBank/DDBJ databases">
        <authorList>
            <person name="Afonso C.L."/>
            <person name="Miller P.J."/>
            <person name="Scott M.A."/>
            <person name="Spackman E."/>
            <person name="Goraichik I."/>
            <person name="Dimitrov K.M."/>
            <person name="Suarez D.L."/>
            <person name="Swayne D.E."/>
        </authorList>
    </citation>
    <scope>NUCLEOTIDE SEQUENCE [LARGE SCALE GENOMIC DNA]</scope>
    <source>
        <strain evidence="1 2">ATCC 51113</strain>
    </source>
</reference>
<name>A0A1V8NUF4_CITBR</name>
<dbReference type="RefSeq" id="WP_080860108.1">
    <property type="nucleotide sequence ID" value="NZ_CP077405.1"/>
</dbReference>
<accession>A0A1V8NUF4</accession>
<sequence length="88" mass="9770">MKVELKNVNGENQPMDVTSLIITLSNGETIEISEEKQGRPAHLSEGITIWGGRIPQENASLEELKESTRMLGIYPLAANTLHLFPLKK</sequence>
<dbReference type="Proteomes" id="UP000192573">
    <property type="component" value="Unassembled WGS sequence"/>
</dbReference>
<evidence type="ECO:0000313" key="2">
    <source>
        <dbReference type="Proteomes" id="UP000192573"/>
    </source>
</evidence>
<protein>
    <submittedName>
        <fullName evidence="1">Uncharacterized protein</fullName>
    </submittedName>
</protein>
<dbReference type="AlphaFoldDB" id="A0A1V8NUF4"/>
<evidence type="ECO:0000313" key="1">
    <source>
        <dbReference type="EMBL" id="OQM40048.1"/>
    </source>
</evidence>
<comment type="caution">
    <text evidence="1">The sequence shown here is derived from an EMBL/GenBank/DDBJ whole genome shotgun (WGS) entry which is preliminary data.</text>
</comment>
<proteinExistence type="predicted"/>
<gene>
    <name evidence="1" type="ORF">BZK42_21655</name>
</gene>
<dbReference type="EMBL" id="NAEW01000014">
    <property type="protein sequence ID" value="OQM40048.1"/>
    <property type="molecule type" value="Genomic_DNA"/>
</dbReference>